<dbReference type="Proteomes" id="UP000261023">
    <property type="component" value="Unassembled WGS sequence"/>
</dbReference>
<dbReference type="RefSeq" id="WP_117502891.1">
    <property type="nucleotide sequence ID" value="NZ_QTJW01000050.1"/>
</dbReference>
<dbReference type="SUPFAM" id="SSF53649">
    <property type="entry name" value="Alkaline phosphatase-like"/>
    <property type="match status" value="1"/>
</dbReference>
<feature type="transmembrane region" description="Helical" evidence="1">
    <location>
        <begin position="138"/>
        <end position="158"/>
    </location>
</feature>
<feature type="transmembrane region" description="Helical" evidence="1">
    <location>
        <begin position="110"/>
        <end position="126"/>
    </location>
</feature>
<name>A0A3E3DBL7_9FIRM</name>
<accession>A0A3E3DBL7</accession>
<reference evidence="3 4" key="1">
    <citation type="submission" date="2018-08" db="EMBL/GenBank/DDBJ databases">
        <title>A genome reference for cultivated species of the human gut microbiota.</title>
        <authorList>
            <person name="Zou Y."/>
            <person name="Xue W."/>
            <person name="Luo G."/>
        </authorList>
    </citation>
    <scope>NUCLEOTIDE SEQUENCE [LARGE SCALE GENOMIC DNA]</scope>
    <source>
        <strain evidence="3 4">AF19-13AC</strain>
    </source>
</reference>
<dbReference type="AlphaFoldDB" id="A0A3E3DBL7"/>
<gene>
    <name evidence="3" type="ORF">DWX31_32775</name>
</gene>
<sequence>MQNTDKKHYGNLMKIYRTILKYTFSVFITIITIRTTNNIKYALISLMELMIIVSLSDLLLKKKRILGIVLNDILVLIYNMQMAVLFFGNNYILLVMLTNIASLKDLSGKAWSYGIGIILVLFFSFIPIQRIKYHDNEWALKTLSCGLAVELFATLLYGNMFSPLFATYDLGIQKYTQTKLQNSLISEENLTTEFLKGGINDYRKKCSGIAERPNLILIFTEGLSQNIIDDKRNIMPNISDLQSKSLNFIGYYNHTFATYRGLSGQLYSGYQFNNLDTNTLISIPDIFNGLQYSTAFINTEPINTQFTEYLNSFGFSEIIGNAAMPHSGIAQTVDKMVPGASHQEPF</sequence>
<dbReference type="EMBL" id="QTJW01000050">
    <property type="protein sequence ID" value="RGD66396.1"/>
    <property type="molecule type" value="Genomic_DNA"/>
</dbReference>
<dbReference type="Pfam" id="PF00884">
    <property type="entry name" value="Sulfatase"/>
    <property type="match status" value="1"/>
</dbReference>
<keyword evidence="1" id="KW-0472">Membrane</keyword>
<comment type="caution">
    <text evidence="3">The sequence shown here is derived from an EMBL/GenBank/DDBJ whole genome shotgun (WGS) entry which is preliminary data.</text>
</comment>
<evidence type="ECO:0000256" key="1">
    <source>
        <dbReference type="SAM" id="Phobius"/>
    </source>
</evidence>
<proteinExistence type="predicted"/>
<protein>
    <recommendedName>
        <fullName evidence="2">Sulfatase N-terminal domain-containing protein</fullName>
    </recommendedName>
</protein>
<organism evidence="3 4">
    <name type="scientific">Hungatella hathewayi</name>
    <dbReference type="NCBI Taxonomy" id="154046"/>
    <lineage>
        <taxon>Bacteria</taxon>
        <taxon>Bacillati</taxon>
        <taxon>Bacillota</taxon>
        <taxon>Clostridia</taxon>
        <taxon>Lachnospirales</taxon>
        <taxon>Lachnospiraceae</taxon>
        <taxon>Hungatella</taxon>
    </lineage>
</organism>
<evidence type="ECO:0000259" key="2">
    <source>
        <dbReference type="Pfam" id="PF00884"/>
    </source>
</evidence>
<feature type="domain" description="Sulfatase N-terminal" evidence="2">
    <location>
        <begin position="213"/>
        <end position="323"/>
    </location>
</feature>
<dbReference type="InterPro" id="IPR000917">
    <property type="entry name" value="Sulfatase_N"/>
</dbReference>
<feature type="transmembrane region" description="Helical" evidence="1">
    <location>
        <begin position="72"/>
        <end position="98"/>
    </location>
</feature>
<keyword evidence="1" id="KW-1133">Transmembrane helix</keyword>
<evidence type="ECO:0000313" key="3">
    <source>
        <dbReference type="EMBL" id="RGD66396.1"/>
    </source>
</evidence>
<dbReference type="Gene3D" id="3.40.720.10">
    <property type="entry name" value="Alkaline Phosphatase, subunit A"/>
    <property type="match status" value="1"/>
</dbReference>
<feature type="transmembrane region" description="Helical" evidence="1">
    <location>
        <begin position="15"/>
        <end position="33"/>
    </location>
</feature>
<evidence type="ECO:0000313" key="4">
    <source>
        <dbReference type="Proteomes" id="UP000261023"/>
    </source>
</evidence>
<feature type="transmembrane region" description="Helical" evidence="1">
    <location>
        <begin position="39"/>
        <end position="60"/>
    </location>
</feature>
<dbReference type="InterPro" id="IPR017850">
    <property type="entry name" value="Alkaline_phosphatase_core_sf"/>
</dbReference>
<keyword evidence="1" id="KW-0812">Transmembrane</keyword>